<feature type="transmembrane region" description="Helical" evidence="1">
    <location>
        <begin position="264"/>
        <end position="285"/>
    </location>
</feature>
<name>A0A7R9HCB7_TIMPO</name>
<dbReference type="Pfam" id="PF01757">
    <property type="entry name" value="Acyl_transf_3"/>
    <property type="match status" value="1"/>
</dbReference>
<organism evidence="3">
    <name type="scientific">Timema poppense</name>
    <name type="common">Walking stick</name>
    <dbReference type="NCBI Taxonomy" id="170557"/>
    <lineage>
        <taxon>Eukaryota</taxon>
        <taxon>Metazoa</taxon>
        <taxon>Ecdysozoa</taxon>
        <taxon>Arthropoda</taxon>
        <taxon>Hexapoda</taxon>
        <taxon>Insecta</taxon>
        <taxon>Pterygota</taxon>
        <taxon>Neoptera</taxon>
        <taxon>Polyneoptera</taxon>
        <taxon>Phasmatodea</taxon>
        <taxon>Timematodea</taxon>
        <taxon>Timematoidea</taxon>
        <taxon>Timematidae</taxon>
        <taxon>Timema</taxon>
    </lineage>
</organism>
<reference evidence="3" key="1">
    <citation type="submission" date="2020-11" db="EMBL/GenBank/DDBJ databases">
        <authorList>
            <person name="Tran Van P."/>
        </authorList>
    </citation>
    <scope>NUCLEOTIDE SEQUENCE</scope>
</reference>
<feature type="transmembrane region" description="Helical" evidence="1">
    <location>
        <begin position="159"/>
        <end position="179"/>
    </location>
</feature>
<dbReference type="PANTHER" id="PTHR11161:SF72">
    <property type="entry name" value="FI21449P1"/>
    <property type="match status" value="1"/>
</dbReference>
<keyword evidence="1" id="KW-0812">Transmembrane</keyword>
<dbReference type="AlphaFoldDB" id="A0A7R9HCB7"/>
<dbReference type="GO" id="GO:0016747">
    <property type="term" value="F:acyltransferase activity, transferring groups other than amino-acyl groups"/>
    <property type="evidence" value="ECO:0007669"/>
    <property type="project" value="InterPro"/>
</dbReference>
<dbReference type="PANTHER" id="PTHR11161">
    <property type="entry name" value="O-ACYLTRANSFERASE"/>
    <property type="match status" value="1"/>
</dbReference>
<dbReference type="EMBL" id="OD009830">
    <property type="protein sequence ID" value="CAD7415766.1"/>
    <property type="molecule type" value="Genomic_DNA"/>
</dbReference>
<feature type="transmembrane region" description="Helical" evidence="1">
    <location>
        <begin position="92"/>
        <end position="109"/>
    </location>
</feature>
<feature type="domain" description="Acyltransferase 3" evidence="2">
    <location>
        <begin position="35"/>
        <end position="281"/>
    </location>
</feature>
<keyword evidence="1" id="KW-0472">Membrane</keyword>
<proteinExistence type="predicted"/>
<dbReference type="InterPro" id="IPR002656">
    <property type="entry name" value="Acyl_transf_3_dom"/>
</dbReference>
<protein>
    <recommendedName>
        <fullName evidence="2">Acyltransferase 3 domain-containing protein</fullName>
    </recommendedName>
</protein>
<evidence type="ECO:0000256" key="1">
    <source>
        <dbReference type="SAM" id="Phobius"/>
    </source>
</evidence>
<accession>A0A7R9HCB7</accession>
<feature type="transmembrane region" description="Helical" evidence="1">
    <location>
        <begin position="67"/>
        <end position="85"/>
    </location>
</feature>
<sequence>MTPPYLYVLGIVALTAKWFRDHTVTEMPAMDHVNCDKYWWRNALYINTFFTFKERCMGWSWYLSNDTQFYVVGVTILMIAVKHLWFAASTLLVLMLGAWTTTALVTISTNHRPSIQEPFAQYDELYDKPWTRIGPYLVGMSIGYLLYRKNCTISINKYVVLLGWTLALTCTSCVVYGLYYVDLTPVTSATYVSLSHTVWACAMAWILVACCTGHGGYVNAVLSWRYLFPLSRLSYCAYLVHPVLMRSAVLNYDSSIHITRDIVFIWYFGFVVSSYAVAFPLALDFEAPVISIFKMANSPRRS</sequence>
<gene>
    <name evidence="3" type="ORF">TPSB3V08_LOCUS10558</name>
</gene>
<dbReference type="InterPro" id="IPR052728">
    <property type="entry name" value="O2_lipid_transport_reg"/>
</dbReference>
<feature type="transmembrane region" description="Helical" evidence="1">
    <location>
        <begin position="129"/>
        <end position="147"/>
    </location>
</feature>
<evidence type="ECO:0000259" key="2">
    <source>
        <dbReference type="Pfam" id="PF01757"/>
    </source>
</evidence>
<keyword evidence="1" id="KW-1133">Transmembrane helix</keyword>
<feature type="transmembrane region" description="Helical" evidence="1">
    <location>
        <begin position="191"/>
        <end position="212"/>
    </location>
</feature>
<evidence type="ECO:0000313" key="3">
    <source>
        <dbReference type="EMBL" id="CAD7415766.1"/>
    </source>
</evidence>